<dbReference type="PANTHER" id="PTHR30136:SF35">
    <property type="entry name" value="HTH-TYPE TRANSCRIPTIONAL REGULATOR RV1719"/>
    <property type="match status" value="1"/>
</dbReference>
<dbReference type="GO" id="GO:0045892">
    <property type="term" value="P:negative regulation of DNA-templated transcription"/>
    <property type="evidence" value="ECO:0007669"/>
    <property type="project" value="TreeGrafter"/>
</dbReference>
<evidence type="ECO:0000259" key="4">
    <source>
        <dbReference type="PROSITE" id="PS51077"/>
    </source>
</evidence>
<dbReference type="InterPro" id="IPR036390">
    <property type="entry name" value="WH_DNA-bd_sf"/>
</dbReference>
<name>A0A1H7NK14_HALLR</name>
<feature type="domain" description="IclR-ED" evidence="5">
    <location>
        <begin position="69"/>
        <end position="253"/>
    </location>
</feature>
<evidence type="ECO:0000256" key="3">
    <source>
        <dbReference type="ARBA" id="ARBA00023163"/>
    </source>
</evidence>
<dbReference type="InterPro" id="IPR005471">
    <property type="entry name" value="Tscrpt_reg_IclR_N"/>
</dbReference>
<evidence type="ECO:0000313" key="7">
    <source>
        <dbReference type="Proteomes" id="UP000183894"/>
    </source>
</evidence>
<dbReference type="PANTHER" id="PTHR30136">
    <property type="entry name" value="HELIX-TURN-HELIX TRANSCRIPTIONAL REGULATOR, ICLR FAMILY"/>
    <property type="match status" value="1"/>
</dbReference>
<dbReference type="SMART" id="SM00346">
    <property type="entry name" value="HTH_ICLR"/>
    <property type="match status" value="1"/>
</dbReference>
<dbReference type="InterPro" id="IPR014757">
    <property type="entry name" value="Tscrpt_reg_IclR_C"/>
</dbReference>
<dbReference type="SUPFAM" id="SSF46785">
    <property type="entry name" value="Winged helix' DNA-binding domain"/>
    <property type="match status" value="1"/>
</dbReference>
<dbReference type="Proteomes" id="UP000183894">
    <property type="component" value="Unassembled WGS sequence"/>
</dbReference>
<dbReference type="PROSITE" id="PS51078">
    <property type="entry name" value="ICLR_ED"/>
    <property type="match status" value="1"/>
</dbReference>
<proteinExistence type="predicted"/>
<organism evidence="6 7">
    <name type="scientific">Haloferax larsenii</name>
    <dbReference type="NCBI Taxonomy" id="302484"/>
    <lineage>
        <taxon>Archaea</taxon>
        <taxon>Methanobacteriati</taxon>
        <taxon>Methanobacteriota</taxon>
        <taxon>Stenosarchaea group</taxon>
        <taxon>Halobacteria</taxon>
        <taxon>Halobacteriales</taxon>
        <taxon>Haloferacaceae</taxon>
        <taxon>Haloferax</taxon>
    </lineage>
</organism>
<dbReference type="InterPro" id="IPR011991">
    <property type="entry name" value="ArsR-like_HTH"/>
</dbReference>
<dbReference type="InterPro" id="IPR050707">
    <property type="entry name" value="HTH_MetabolicPath_Reg"/>
</dbReference>
<protein>
    <submittedName>
        <fullName evidence="6">DNA-binding transcriptional regulator, IclR family</fullName>
    </submittedName>
</protein>
<keyword evidence="1" id="KW-0805">Transcription regulation</keyword>
<dbReference type="Pfam" id="PF09339">
    <property type="entry name" value="HTH_IclR"/>
    <property type="match status" value="1"/>
</dbReference>
<keyword evidence="2 6" id="KW-0238">DNA-binding</keyword>
<dbReference type="CDD" id="cd00090">
    <property type="entry name" value="HTH_ARSR"/>
    <property type="match status" value="1"/>
</dbReference>
<dbReference type="SUPFAM" id="SSF55781">
    <property type="entry name" value="GAF domain-like"/>
    <property type="match status" value="1"/>
</dbReference>
<dbReference type="InterPro" id="IPR029016">
    <property type="entry name" value="GAF-like_dom_sf"/>
</dbReference>
<dbReference type="AlphaFoldDB" id="A0A1H7NK14"/>
<dbReference type="InterPro" id="IPR036388">
    <property type="entry name" value="WH-like_DNA-bd_sf"/>
</dbReference>
<evidence type="ECO:0000313" key="6">
    <source>
        <dbReference type="EMBL" id="SEL23892.1"/>
    </source>
</evidence>
<evidence type="ECO:0000259" key="5">
    <source>
        <dbReference type="PROSITE" id="PS51078"/>
    </source>
</evidence>
<accession>A0A1H7NK14</accession>
<dbReference type="OrthoDB" id="14763at2157"/>
<dbReference type="GO" id="GO:0003700">
    <property type="term" value="F:DNA-binding transcription factor activity"/>
    <property type="evidence" value="ECO:0007669"/>
    <property type="project" value="TreeGrafter"/>
</dbReference>
<dbReference type="RefSeq" id="WP_170836907.1">
    <property type="nucleotide sequence ID" value="NZ_FOAD01000003.1"/>
</dbReference>
<dbReference type="GO" id="GO:0003677">
    <property type="term" value="F:DNA binding"/>
    <property type="evidence" value="ECO:0007669"/>
    <property type="project" value="UniProtKB-KW"/>
</dbReference>
<reference evidence="6 7" key="1">
    <citation type="submission" date="2016-10" db="EMBL/GenBank/DDBJ databases">
        <authorList>
            <person name="de Groot N.N."/>
        </authorList>
    </citation>
    <scope>NUCLEOTIDE SEQUENCE [LARGE SCALE GENOMIC DNA]</scope>
    <source>
        <strain evidence="6 7">CDM_5</strain>
    </source>
</reference>
<dbReference type="EMBL" id="FOAD01000003">
    <property type="protein sequence ID" value="SEL23892.1"/>
    <property type="molecule type" value="Genomic_DNA"/>
</dbReference>
<dbReference type="Gene3D" id="3.30.450.40">
    <property type="match status" value="1"/>
</dbReference>
<feature type="domain" description="HTH iclR-type" evidence="4">
    <location>
        <begin position="9"/>
        <end position="68"/>
    </location>
</feature>
<evidence type="ECO:0000256" key="1">
    <source>
        <dbReference type="ARBA" id="ARBA00023015"/>
    </source>
</evidence>
<dbReference type="Gene3D" id="1.10.10.10">
    <property type="entry name" value="Winged helix-like DNA-binding domain superfamily/Winged helix DNA-binding domain"/>
    <property type="match status" value="1"/>
</dbReference>
<dbReference type="Pfam" id="PF01614">
    <property type="entry name" value="IclR_C"/>
    <property type="match status" value="1"/>
</dbReference>
<evidence type="ECO:0000256" key="2">
    <source>
        <dbReference type="ARBA" id="ARBA00023125"/>
    </source>
</evidence>
<sequence length="256" mass="28510">MSTHADVPVKSIARMAELLRTLQLLDGAGVSELARELDVSKSTAYNHLKSLEEYGYVVQEDDVYYVGLGLLDHGEYARQRQPGYQLIRQKVREVADETGELCQYLVEEHGLGVFVVRESGDHAVETSTRIGNRVYLNHVTAGKALLAYLPENHVSKVIDQHGLPGKTEHTITSAESLQVELEAIRERRYAIDRDEHLRGLYAIGVPVRLDDGQPIGAMSVAGPANRINHEQRAEEIAQVLLEKANEIELTLKHSSL</sequence>
<dbReference type="PROSITE" id="PS51077">
    <property type="entry name" value="HTH_ICLR"/>
    <property type="match status" value="1"/>
</dbReference>
<gene>
    <name evidence="6" type="ORF">SAMN04488691_103354</name>
</gene>
<keyword evidence="3" id="KW-0804">Transcription</keyword>